<feature type="domain" description="Methionyl/Leucyl tRNA synthetase" evidence="8">
    <location>
        <begin position="6"/>
        <end position="146"/>
    </location>
</feature>
<dbReference type="SUPFAM" id="SSF52374">
    <property type="entry name" value="Nucleotidylyl transferase"/>
    <property type="match status" value="1"/>
</dbReference>
<dbReference type="SUPFAM" id="SSF47323">
    <property type="entry name" value="Anticodon-binding domain of a subclass of class I aminoacyl-tRNA synthetases"/>
    <property type="match status" value="1"/>
</dbReference>
<dbReference type="Gene3D" id="1.10.730.10">
    <property type="entry name" value="Isoleucyl-tRNA Synthetase, Domain 1"/>
    <property type="match status" value="1"/>
</dbReference>
<keyword evidence="2 7" id="KW-0436">Ligase</keyword>
<evidence type="ECO:0000256" key="7">
    <source>
        <dbReference type="RuleBase" id="RU363039"/>
    </source>
</evidence>
<gene>
    <name evidence="9" type="ORF">A2765_02690</name>
</gene>
<sequence length="486" mass="55311">MAKPFFLTTTLPYVNADPHIGFALEIVQADVIARYRALCGDEVFFNTGTDEHGIKIYRKAREAGKDAQAYVDEYAAKFRKLEEKLDLFPGLHFIRTTDPHHKAAAQEFWRRCLASGDIYTKNYQVKYCVGCELEKTDSELIDGKCPLHPTLKIELIDEENYFFRWSKYRVALIEMYAARPDFVTPDFRFNEIKAFVDRGLEDFSISRRKDKMPWGVEVPDDSEHVMYVWFDALVNYISTLGWPEDEANFTKFWGTKDEPNAIQMAGKDNLRQQSAMWQAMLMSAGLPPTKQIVIHGFITSGGQKMSKSTGNVIDPYAIIDEYGTDALRLFLARHIHPFEDSDFTMEKFKESYNADLANGLGNQVARIMRLAADNLPGPIVISDDQTTLQEPFKGHLDAYNYNAACDLIWEHIAKADAYIQEKKPFSLVKSENAVEKEEGIKIIKNLVGHIAMLATHLEPIIPATAAKMRKAVETNSMPGSLFPRME</sequence>
<dbReference type="InterPro" id="IPR015413">
    <property type="entry name" value="Methionyl/Leucyl_tRNA_Synth"/>
</dbReference>
<dbReference type="PANTHER" id="PTHR43326">
    <property type="entry name" value="METHIONYL-TRNA SYNTHETASE"/>
    <property type="match status" value="1"/>
</dbReference>
<dbReference type="PANTHER" id="PTHR43326:SF1">
    <property type="entry name" value="METHIONINE--TRNA LIGASE, MITOCHONDRIAL"/>
    <property type="match status" value="1"/>
</dbReference>
<protein>
    <recommendedName>
        <fullName evidence="1">methionine--tRNA ligase</fullName>
        <ecNumber evidence="1">6.1.1.10</ecNumber>
    </recommendedName>
</protein>
<dbReference type="Proteomes" id="UP000176377">
    <property type="component" value="Unassembled WGS sequence"/>
</dbReference>
<accession>A0A1F6DB38</accession>
<name>A0A1F6DB38_9BACT</name>
<dbReference type="Pfam" id="PF09334">
    <property type="entry name" value="tRNA-synt_1g"/>
    <property type="match status" value="2"/>
</dbReference>
<dbReference type="AlphaFoldDB" id="A0A1F6DB38"/>
<evidence type="ECO:0000313" key="10">
    <source>
        <dbReference type="Proteomes" id="UP000176377"/>
    </source>
</evidence>
<dbReference type="InterPro" id="IPR023457">
    <property type="entry name" value="Met-tRNA_synth_2"/>
</dbReference>
<comment type="caution">
    <text evidence="9">The sequence shown here is derived from an EMBL/GenBank/DDBJ whole genome shotgun (WGS) entry which is preliminary data.</text>
</comment>
<reference evidence="9 10" key="1">
    <citation type="journal article" date="2016" name="Nat. Commun.">
        <title>Thousands of microbial genomes shed light on interconnected biogeochemical processes in an aquifer system.</title>
        <authorList>
            <person name="Anantharaman K."/>
            <person name="Brown C.T."/>
            <person name="Hug L.A."/>
            <person name="Sharon I."/>
            <person name="Castelle C.J."/>
            <person name="Probst A.J."/>
            <person name="Thomas B.C."/>
            <person name="Singh A."/>
            <person name="Wilkins M.J."/>
            <person name="Karaoz U."/>
            <person name="Brodie E.L."/>
            <person name="Williams K.H."/>
            <person name="Hubbard S.S."/>
            <person name="Banfield J.F."/>
        </authorList>
    </citation>
    <scope>NUCLEOTIDE SEQUENCE [LARGE SCALE GENOMIC DNA]</scope>
</reference>
<dbReference type="GO" id="GO:0006431">
    <property type="term" value="P:methionyl-tRNA aminoacylation"/>
    <property type="evidence" value="ECO:0007669"/>
    <property type="project" value="InterPro"/>
</dbReference>
<proteinExistence type="inferred from homology"/>
<dbReference type="GO" id="GO:0005524">
    <property type="term" value="F:ATP binding"/>
    <property type="evidence" value="ECO:0007669"/>
    <property type="project" value="UniProtKB-KW"/>
</dbReference>
<keyword evidence="6 7" id="KW-0030">Aminoacyl-tRNA synthetase</keyword>
<dbReference type="PRINTS" id="PR01041">
    <property type="entry name" value="TRNASYNTHMET"/>
</dbReference>
<keyword evidence="4 7" id="KW-0067">ATP-binding</keyword>
<dbReference type="InterPro" id="IPR033911">
    <property type="entry name" value="MetRS_core"/>
</dbReference>
<feature type="domain" description="Methionyl/Leucyl tRNA synthetase" evidence="8">
    <location>
        <begin position="156"/>
        <end position="367"/>
    </location>
</feature>
<dbReference type="Gene3D" id="3.40.50.620">
    <property type="entry name" value="HUPs"/>
    <property type="match status" value="1"/>
</dbReference>
<evidence type="ECO:0000256" key="3">
    <source>
        <dbReference type="ARBA" id="ARBA00022741"/>
    </source>
</evidence>
<dbReference type="GO" id="GO:0004825">
    <property type="term" value="F:methionine-tRNA ligase activity"/>
    <property type="evidence" value="ECO:0007669"/>
    <property type="project" value="UniProtKB-EC"/>
</dbReference>
<evidence type="ECO:0000256" key="2">
    <source>
        <dbReference type="ARBA" id="ARBA00022598"/>
    </source>
</evidence>
<evidence type="ECO:0000256" key="6">
    <source>
        <dbReference type="ARBA" id="ARBA00023146"/>
    </source>
</evidence>
<dbReference type="EC" id="6.1.1.10" evidence="1"/>
<keyword evidence="5 7" id="KW-0648">Protein biosynthesis</keyword>
<dbReference type="InterPro" id="IPR009080">
    <property type="entry name" value="tRNAsynth_Ia_anticodon-bd"/>
</dbReference>
<organism evidence="9 10">
    <name type="scientific">Candidatus Kaiserbacteria bacterium RIFCSPHIGHO2_01_FULL_56_24</name>
    <dbReference type="NCBI Taxonomy" id="1798487"/>
    <lineage>
        <taxon>Bacteria</taxon>
        <taxon>Candidatus Kaiseribacteriota</taxon>
    </lineage>
</organism>
<evidence type="ECO:0000256" key="5">
    <source>
        <dbReference type="ARBA" id="ARBA00022917"/>
    </source>
</evidence>
<evidence type="ECO:0000256" key="1">
    <source>
        <dbReference type="ARBA" id="ARBA00012838"/>
    </source>
</evidence>
<dbReference type="EMBL" id="MFLA01000032">
    <property type="protein sequence ID" value="OGG58605.1"/>
    <property type="molecule type" value="Genomic_DNA"/>
</dbReference>
<dbReference type="CDD" id="cd00814">
    <property type="entry name" value="MetRS_core"/>
    <property type="match status" value="1"/>
</dbReference>
<dbReference type="InterPro" id="IPR014729">
    <property type="entry name" value="Rossmann-like_a/b/a_fold"/>
</dbReference>
<keyword evidence="3 7" id="KW-0547">Nucleotide-binding</keyword>
<evidence type="ECO:0000313" key="9">
    <source>
        <dbReference type="EMBL" id="OGG58605.1"/>
    </source>
</evidence>
<dbReference type="Gene3D" id="2.170.220.10">
    <property type="match status" value="1"/>
</dbReference>
<evidence type="ECO:0000259" key="8">
    <source>
        <dbReference type="Pfam" id="PF09334"/>
    </source>
</evidence>
<comment type="similarity">
    <text evidence="7">Belongs to the class-I aminoacyl-tRNA synthetase family.</text>
</comment>
<evidence type="ECO:0000256" key="4">
    <source>
        <dbReference type="ARBA" id="ARBA00022840"/>
    </source>
</evidence>